<dbReference type="EMBL" id="JACHNH010000001">
    <property type="protein sequence ID" value="MBB4761448.1"/>
    <property type="molecule type" value="Genomic_DNA"/>
</dbReference>
<dbReference type="AlphaFoldDB" id="A0A7W7HVH3"/>
<reference evidence="2 3" key="1">
    <citation type="submission" date="2020-08" db="EMBL/GenBank/DDBJ databases">
        <title>Sequencing the genomes of 1000 actinobacteria strains.</title>
        <authorList>
            <person name="Klenk H.-P."/>
        </authorList>
    </citation>
    <scope>NUCLEOTIDE SEQUENCE [LARGE SCALE GENOMIC DNA]</scope>
    <source>
        <strain evidence="2 3">DSM 43149</strain>
    </source>
</reference>
<keyword evidence="3" id="KW-1185">Reference proteome</keyword>
<dbReference type="InterPro" id="IPR050469">
    <property type="entry name" value="Diguanylate_Cyclase"/>
</dbReference>
<feature type="domain" description="GGDEF" evidence="1">
    <location>
        <begin position="404"/>
        <end position="533"/>
    </location>
</feature>
<accession>A0A7W7HVH3</accession>
<protein>
    <submittedName>
        <fullName evidence="2">Diguanylate cyclase (GGDEF)-like protein</fullName>
    </submittedName>
</protein>
<dbReference type="GO" id="GO:0052621">
    <property type="term" value="F:diguanylate cyclase activity"/>
    <property type="evidence" value="ECO:0007669"/>
    <property type="project" value="TreeGrafter"/>
</dbReference>
<gene>
    <name evidence="2" type="ORF">BJ971_002004</name>
</gene>
<dbReference type="InterPro" id="IPR000160">
    <property type="entry name" value="GGDEF_dom"/>
</dbReference>
<dbReference type="Gene3D" id="1.25.40.10">
    <property type="entry name" value="Tetratricopeptide repeat domain"/>
    <property type="match status" value="1"/>
</dbReference>
<evidence type="ECO:0000313" key="3">
    <source>
        <dbReference type="Proteomes" id="UP000578112"/>
    </source>
</evidence>
<dbReference type="SMART" id="SM00267">
    <property type="entry name" value="GGDEF"/>
    <property type="match status" value="1"/>
</dbReference>
<dbReference type="FunFam" id="3.30.70.270:FF:000001">
    <property type="entry name" value="Diguanylate cyclase domain protein"/>
    <property type="match status" value="1"/>
</dbReference>
<dbReference type="RefSeq" id="WP_184991858.1">
    <property type="nucleotide sequence ID" value="NZ_BOMK01000072.1"/>
</dbReference>
<dbReference type="GO" id="GO:0005886">
    <property type="term" value="C:plasma membrane"/>
    <property type="evidence" value="ECO:0007669"/>
    <property type="project" value="TreeGrafter"/>
</dbReference>
<dbReference type="GO" id="GO:1902201">
    <property type="term" value="P:negative regulation of bacterial-type flagellum-dependent cell motility"/>
    <property type="evidence" value="ECO:0007669"/>
    <property type="project" value="TreeGrafter"/>
</dbReference>
<dbReference type="GO" id="GO:0043709">
    <property type="term" value="P:cell adhesion involved in single-species biofilm formation"/>
    <property type="evidence" value="ECO:0007669"/>
    <property type="project" value="TreeGrafter"/>
</dbReference>
<dbReference type="CDD" id="cd01949">
    <property type="entry name" value="GGDEF"/>
    <property type="match status" value="1"/>
</dbReference>
<comment type="caution">
    <text evidence="2">The sequence shown here is derived from an EMBL/GenBank/DDBJ whole genome shotgun (WGS) entry which is preliminary data.</text>
</comment>
<dbReference type="SUPFAM" id="SSF55073">
    <property type="entry name" value="Nucleotide cyclase"/>
    <property type="match status" value="1"/>
</dbReference>
<dbReference type="PROSITE" id="PS50887">
    <property type="entry name" value="GGDEF"/>
    <property type="match status" value="1"/>
</dbReference>
<dbReference type="Proteomes" id="UP000578112">
    <property type="component" value="Unassembled WGS sequence"/>
</dbReference>
<dbReference type="Gene3D" id="3.30.70.270">
    <property type="match status" value="1"/>
</dbReference>
<organism evidence="2 3">
    <name type="scientific">Actinoplanes digitatis</name>
    <dbReference type="NCBI Taxonomy" id="1868"/>
    <lineage>
        <taxon>Bacteria</taxon>
        <taxon>Bacillati</taxon>
        <taxon>Actinomycetota</taxon>
        <taxon>Actinomycetes</taxon>
        <taxon>Micromonosporales</taxon>
        <taxon>Micromonosporaceae</taxon>
        <taxon>Actinoplanes</taxon>
    </lineage>
</organism>
<dbReference type="InterPro" id="IPR043128">
    <property type="entry name" value="Rev_trsase/Diguanyl_cyclase"/>
</dbReference>
<dbReference type="Pfam" id="PF00990">
    <property type="entry name" value="GGDEF"/>
    <property type="match status" value="1"/>
</dbReference>
<dbReference type="NCBIfam" id="TIGR00254">
    <property type="entry name" value="GGDEF"/>
    <property type="match status" value="1"/>
</dbReference>
<sequence>MERMDPGRAPLPVPLSSDGPFTAFAFRVHKMIVKGEFRRAIEAADHYEALIRLTGDEITLGYLQQCRMFALMWMGRDREAVTVGQELLRLRERLGNRVAEAKTRADLVEMQFRLGRLDEGLEGLARASATLTPIDSNDLRYLAAVNSLANAAHGVELYELGEQACRRVMHRVGTRMNFACPIHETYVMLLLEWGLRLEQIGRPDEARARLRRCRAIAIEIITDLERRESTPTLVMKGAYALTLAKLGEFTAALALAQEIIGPLREEQQYMDARLAHLAAGLAIHAAGDVEGAHRELLAAQQLCEYGSTRMERVQVQYELARLAAAQVAPAHARDLINAVREQARCLWELRLERVAMLRQATERIDFEKERRRTDAELLRDELTDVGNRRLFERLMATFRESCDEPRYLLLIDVDEFKPINDTYSHAVGDQVLVEIATALRTGCRGDRDVVTRFGGDEFAVFLYADRASALDIGERIRQAVSNRDWDALAPGLKVTISMGMAAVGGGVPADGLFAAADENLYRAKRQGRDQVVS</sequence>
<evidence type="ECO:0000313" key="2">
    <source>
        <dbReference type="EMBL" id="MBB4761448.1"/>
    </source>
</evidence>
<dbReference type="PANTHER" id="PTHR45138:SF9">
    <property type="entry name" value="DIGUANYLATE CYCLASE DGCM-RELATED"/>
    <property type="match status" value="1"/>
</dbReference>
<name>A0A7W7HVH3_9ACTN</name>
<dbReference type="InterPro" id="IPR029787">
    <property type="entry name" value="Nucleotide_cyclase"/>
</dbReference>
<dbReference type="PANTHER" id="PTHR45138">
    <property type="entry name" value="REGULATORY COMPONENTS OF SENSORY TRANSDUCTION SYSTEM"/>
    <property type="match status" value="1"/>
</dbReference>
<dbReference type="SUPFAM" id="SSF48452">
    <property type="entry name" value="TPR-like"/>
    <property type="match status" value="2"/>
</dbReference>
<proteinExistence type="predicted"/>
<evidence type="ECO:0000259" key="1">
    <source>
        <dbReference type="PROSITE" id="PS50887"/>
    </source>
</evidence>
<dbReference type="InterPro" id="IPR011990">
    <property type="entry name" value="TPR-like_helical_dom_sf"/>
</dbReference>